<sequence length="140" mass="16564">MNQNSEPNVYGLGLSGLDIEKNDFKFQKLETLNEFTKYLHQLEIDFDFHNSEELFKTLKNIDDLYLLLIYQNNARSVNFEIKQFIEKHSEWQVEGLEQKIINLFNEIGNKFENHTSKTHSLSSKAIYFISPKLLKNTEGW</sequence>
<evidence type="ECO:0000313" key="1">
    <source>
        <dbReference type="EMBL" id="SYV96793.1"/>
    </source>
</evidence>
<dbReference type="EMBL" id="LS991951">
    <property type="protein sequence ID" value="SYV96793.1"/>
    <property type="molecule type" value="Genomic_DNA"/>
</dbReference>
<organism evidence="1 2">
    <name type="scientific">Mycoplasmopsis edwardii</name>
    <dbReference type="NCBI Taxonomy" id="53558"/>
    <lineage>
        <taxon>Bacteria</taxon>
        <taxon>Bacillati</taxon>
        <taxon>Mycoplasmatota</taxon>
        <taxon>Mycoplasmoidales</taxon>
        <taxon>Metamycoplasmataceae</taxon>
        <taxon>Mycoplasmopsis</taxon>
    </lineage>
</organism>
<dbReference type="AlphaFoldDB" id="A0A3B0Q9P9"/>
<evidence type="ECO:0000313" key="2">
    <source>
        <dbReference type="Proteomes" id="UP000257559"/>
    </source>
</evidence>
<reference evidence="2" key="1">
    <citation type="submission" date="2018-06" db="EMBL/GenBank/DDBJ databases">
        <authorList>
            <consortium name="Pathogen Informatics"/>
        </authorList>
    </citation>
    <scope>NUCLEOTIDE SEQUENCE [LARGE SCALE GENOMIC DNA]</scope>
    <source>
        <strain evidence="2">NCTC10132</strain>
    </source>
</reference>
<protein>
    <submittedName>
        <fullName evidence="1">Uncharacterized protein</fullName>
    </submittedName>
</protein>
<feature type="non-terminal residue" evidence="1">
    <location>
        <position position="140"/>
    </location>
</feature>
<proteinExistence type="predicted"/>
<name>A0A3B0Q9P9_9BACT</name>
<accession>A0A3B0Q9P9</accession>
<dbReference type="KEGG" id="medw:NCTC10132_00127"/>
<gene>
    <name evidence="1" type="ORF">NCTC10132_00127</name>
</gene>
<dbReference type="Proteomes" id="UP000257559">
    <property type="component" value="Chromosome"/>
</dbReference>
<keyword evidence="2" id="KW-1185">Reference proteome</keyword>